<evidence type="ECO:0000313" key="2">
    <source>
        <dbReference type="Proteomes" id="UP000315423"/>
    </source>
</evidence>
<proteinExistence type="predicted"/>
<dbReference type="EMBL" id="QYBA01000059">
    <property type="protein sequence ID" value="TKY92213.1"/>
    <property type="molecule type" value="Genomic_DNA"/>
</dbReference>
<reference evidence="1" key="1">
    <citation type="submission" date="2018-09" db="EMBL/GenBank/DDBJ databases">
        <title>A genomic encyclopedia of anaerobic methanotrophic archaea.</title>
        <authorList>
            <person name="Skennerton C.T."/>
            <person name="Chadwick G.L."/>
            <person name="Laso-Perez R."/>
            <person name="Leu A.O."/>
            <person name="Speth D.R."/>
            <person name="Yu H."/>
            <person name="Morgan-Lang C."/>
            <person name="Hatzenpichler R."/>
            <person name="Goudeau D."/>
            <person name="Malmstrom R."/>
            <person name="Woyke T."/>
            <person name="Hallam S."/>
            <person name="Tyson G.W."/>
            <person name="Wegener G."/>
            <person name="Boetius A."/>
            <person name="Orphan V.J."/>
        </authorList>
    </citation>
    <scope>NUCLEOTIDE SEQUENCE</scope>
    <source>
        <strain evidence="1">CONS3730D10UFb2</strain>
    </source>
</reference>
<accession>A0AC61SBZ6</accession>
<dbReference type="Proteomes" id="UP000315423">
    <property type="component" value="Unassembled WGS sequence"/>
</dbReference>
<gene>
    <name evidence="1" type="ORF">C5S46_01785</name>
</gene>
<name>A0AC61SBZ6_9EURY</name>
<organism evidence="1 2">
    <name type="scientific">Candidatus Methanomarinus sp</name>
    <dbReference type="NCBI Taxonomy" id="3386244"/>
    <lineage>
        <taxon>Archaea</taxon>
        <taxon>Methanobacteriati</taxon>
        <taxon>Methanobacteriota</taxon>
        <taxon>Stenosarchaea group</taxon>
        <taxon>Methanomicrobia</taxon>
        <taxon>Methanosarcinales</taxon>
        <taxon>ANME-2 cluster</taxon>
        <taxon>Candidatus Methanocomedenaceae</taxon>
        <taxon>Candidatus Methanomarinus</taxon>
    </lineage>
</organism>
<sequence>MEKQNINQDDENIIRIFTSWLTVANNVLDHYEKLITVYPDKMALHIVNNSLNHHRDELLKAIDMVSNDIPDKEKESLA</sequence>
<comment type="caution">
    <text evidence="1">The sequence shown here is derived from an EMBL/GenBank/DDBJ whole genome shotgun (WGS) entry which is preliminary data.</text>
</comment>
<evidence type="ECO:0000313" key="1">
    <source>
        <dbReference type="EMBL" id="TKY92213.1"/>
    </source>
</evidence>
<protein>
    <submittedName>
        <fullName evidence="1">Uncharacterized protein</fullName>
    </submittedName>
</protein>